<dbReference type="InterPro" id="IPR036388">
    <property type="entry name" value="WH-like_DNA-bd_sf"/>
</dbReference>
<dbReference type="PANTHER" id="PTHR10015">
    <property type="entry name" value="HEAT SHOCK TRANSCRIPTION FACTOR"/>
    <property type="match status" value="1"/>
</dbReference>
<dbReference type="SMART" id="SM00415">
    <property type="entry name" value="HSF"/>
    <property type="match status" value="1"/>
</dbReference>
<evidence type="ECO:0000313" key="7">
    <source>
        <dbReference type="EMBL" id="GAX29243.1"/>
    </source>
</evidence>
<reference evidence="7 8" key="1">
    <citation type="journal article" date="2015" name="Plant Cell">
        <title>Oil accumulation by the oleaginous diatom Fistulifera solaris as revealed by the genome and transcriptome.</title>
        <authorList>
            <person name="Tanaka T."/>
            <person name="Maeda Y."/>
            <person name="Veluchamy A."/>
            <person name="Tanaka M."/>
            <person name="Abida H."/>
            <person name="Marechal E."/>
            <person name="Bowler C."/>
            <person name="Muto M."/>
            <person name="Sunaga Y."/>
            <person name="Tanaka M."/>
            <person name="Yoshino T."/>
            <person name="Taniguchi T."/>
            <person name="Fukuda Y."/>
            <person name="Nemoto M."/>
            <person name="Matsumoto M."/>
            <person name="Wong P.S."/>
            <person name="Aburatani S."/>
            <person name="Fujibuchi W."/>
        </authorList>
    </citation>
    <scope>NUCLEOTIDE SEQUENCE [LARGE SCALE GENOMIC DNA]</scope>
    <source>
        <strain evidence="7 8">JPCC DA0580</strain>
    </source>
</reference>
<dbReference type="Gene3D" id="1.10.10.10">
    <property type="entry name" value="Winged helix-like DNA-binding domain superfamily/Winged helix DNA-binding domain"/>
    <property type="match status" value="1"/>
</dbReference>
<dbReference type="Pfam" id="PF00447">
    <property type="entry name" value="HSF_DNA-bind"/>
    <property type="match status" value="1"/>
</dbReference>
<evidence type="ECO:0000256" key="5">
    <source>
        <dbReference type="SAM" id="MobiDB-lite"/>
    </source>
</evidence>
<feature type="region of interest" description="Disordered" evidence="5">
    <location>
        <begin position="180"/>
        <end position="201"/>
    </location>
</feature>
<comment type="subcellular location">
    <subcellularLocation>
        <location evidence="1">Nucleus</location>
    </subcellularLocation>
</comment>
<keyword evidence="2" id="KW-0238">DNA-binding</keyword>
<dbReference type="OrthoDB" id="60033at2759"/>
<feature type="region of interest" description="Disordered" evidence="5">
    <location>
        <begin position="141"/>
        <end position="160"/>
    </location>
</feature>
<evidence type="ECO:0000259" key="6">
    <source>
        <dbReference type="SMART" id="SM00415"/>
    </source>
</evidence>
<feature type="compositionally biased region" description="Basic and acidic residues" evidence="5">
    <location>
        <begin position="18"/>
        <end position="28"/>
    </location>
</feature>
<evidence type="ECO:0000256" key="2">
    <source>
        <dbReference type="ARBA" id="ARBA00023125"/>
    </source>
</evidence>
<organism evidence="7 8">
    <name type="scientific">Fistulifera solaris</name>
    <name type="common">Oleaginous diatom</name>
    <dbReference type="NCBI Taxonomy" id="1519565"/>
    <lineage>
        <taxon>Eukaryota</taxon>
        <taxon>Sar</taxon>
        <taxon>Stramenopiles</taxon>
        <taxon>Ochrophyta</taxon>
        <taxon>Bacillariophyta</taxon>
        <taxon>Bacillariophyceae</taxon>
        <taxon>Bacillariophycidae</taxon>
        <taxon>Naviculales</taxon>
        <taxon>Naviculaceae</taxon>
        <taxon>Fistulifera</taxon>
    </lineage>
</organism>
<dbReference type="PANTHER" id="PTHR10015:SF206">
    <property type="entry name" value="HSF-TYPE DNA-BINDING DOMAIN-CONTAINING PROTEIN"/>
    <property type="match status" value="1"/>
</dbReference>
<name>A0A1Z5KSF4_FISSO</name>
<keyword evidence="3" id="KW-0539">Nucleus</keyword>
<comment type="similarity">
    <text evidence="4">Belongs to the HSF family.</text>
</comment>
<dbReference type="GO" id="GO:0005634">
    <property type="term" value="C:nucleus"/>
    <property type="evidence" value="ECO:0007669"/>
    <property type="project" value="UniProtKB-SubCell"/>
</dbReference>
<dbReference type="PRINTS" id="PR00056">
    <property type="entry name" value="HSFDOMAIN"/>
</dbReference>
<dbReference type="EMBL" id="BDSP01000286">
    <property type="protein sequence ID" value="GAX29243.1"/>
    <property type="molecule type" value="Genomic_DNA"/>
</dbReference>
<evidence type="ECO:0000256" key="4">
    <source>
        <dbReference type="RuleBase" id="RU004020"/>
    </source>
</evidence>
<sequence length="332" mass="36680">MNLDQGNQPLDSSNEQQKQSDAHAEDKATVNVDSQSRKDPFGGKKVEMTFPAKLMCILEDPDFQSCIYWSDEGDAFCVHPNLFTEKVLGPYFQGSKFHSFTRKLNRFQFKRLIGDARFPQDAFAFQHKLFVRGKPELMAGMKEGSRSASSDSASSKKRGILKNAQEPLTRVITGASNLQPSAAATSLDSSTGSGLGMPPINVSSTLAQEQQQHYTGHPLSALELLQQNQLQSLLQIQQHNTQHSAFPILTGSNLEAFLRPTNQSNADHAEYRPNLPPNQIGGQRPLLLPTDADILRLLSNNQPSGNLSTNDVSGSNDALLNYLQQQMNNRRN</sequence>
<dbReference type="InterPro" id="IPR000232">
    <property type="entry name" value="HSF_DNA-bd"/>
</dbReference>
<dbReference type="GO" id="GO:0003700">
    <property type="term" value="F:DNA-binding transcription factor activity"/>
    <property type="evidence" value="ECO:0007669"/>
    <property type="project" value="InterPro"/>
</dbReference>
<proteinExistence type="inferred from homology"/>
<dbReference type="InParanoid" id="A0A1Z5KSF4"/>
<feature type="compositionally biased region" description="Low complexity" evidence="5">
    <location>
        <begin position="181"/>
        <end position="192"/>
    </location>
</feature>
<evidence type="ECO:0000256" key="3">
    <source>
        <dbReference type="ARBA" id="ARBA00023242"/>
    </source>
</evidence>
<keyword evidence="8" id="KW-1185">Reference proteome</keyword>
<feature type="region of interest" description="Disordered" evidence="5">
    <location>
        <begin position="1"/>
        <end position="43"/>
    </location>
</feature>
<dbReference type="InterPro" id="IPR036390">
    <property type="entry name" value="WH_DNA-bd_sf"/>
</dbReference>
<gene>
    <name evidence="7" type="ORF">FisN_28Lu115</name>
</gene>
<feature type="compositionally biased region" description="Polar residues" evidence="5">
    <location>
        <begin position="1"/>
        <end position="17"/>
    </location>
</feature>
<dbReference type="SUPFAM" id="SSF46785">
    <property type="entry name" value="Winged helix' DNA-binding domain"/>
    <property type="match status" value="1"/>
</dbReference>
<dbReference type="GO" id="GO:0043565">
    <property type="term" value="F:sequence-specific DNA binding"/>
    <property type="evidence" value="ECO:0007669"/>
    <property type="project" value="InterPro"/>
</dbReference>
<feature type="domain" description="HSF-type DNA-binding" evidence="6">
    <location>
        <begin position="46"/>
        <end position="144"/>
    </location>
</feature>
<evidence type="ECO:0000256" key="1">
    <source>
        <dbReference type="ARBA" id="ARBA00004123"/>
    </source>
</evidence>
<protein>
    <recommendedName>
        <fullName evidence="6">HSF-type DNA-binding domain-containing protein</fullName>
    </recommendedName>
</protein>
<accession>A0A1Z5KSF4</accession>
<dbReference type="AlphaFoldDB" id="A0A1Z5KSF4"/>
<evidence type="ECO:0000313" key="8">
    <source>
        <dbReference type="Proteomes" id="UP000198406"/>
    </source>
</evidence>
<dbReference type="Proteomes" id="UP000198406">
    <property type="component" value="Unassembled WGS sequence"/>
</dbReference>
<comment type="caution">
    <text evidence="7">The sequence shown here is derived from an EMBL/GenBank/DDBJ whole genome shotgun (WGS) entry which is preliminary data.</text>
</comment>